<name>A0AAD7F4K7_9AGAR</name>
<feature type="transmembrane region" description="Helical" evidence="2">
    <location>
        <begin position="95"/>
        <end position="115"/>
    </location>
</feature>
<organism evidence="3 4">
    <name type="scientific">Mycena albidolilacea</name>
    <dbReference type="NCBI Taxonomy" id="1033008"/>
    <lineage>
        <taxon>Eukaryota</taxon>
        <taxon>Fungi</taxon>
        <taxon>Dikarya</taxon>
        <taxon>Basidiomycota</taxon>
        <taxon>Agaricomycotina</taxon>
        <taxon>Agaricomycetes</taxon>
        <taxon>Agaricomycetidae</taxon>
        <taxon>Agaricales</taxon>
        <taxon>Marasmiineae</taxon>
        <taxon>Mycenaceae</taxon>
        <taxon>Mycena</taxon>
    </lineage>
</organism>
<dbReference type="Proteomes" id="UP001218218">
    <property type="component" value="Unassembled WGS sequence"/>
</dbReference>
<keyword evidence="4" id="KW-1185">Reference proteome</keyword>
<gene>
    <name evidence="3" type="ORF">DFH08DRAFT_839712</name>
</gene>
<evidence type="ECO:0000256" key="1">
    <source>
        <dbReference type="SAM" id="MobiDB-lite"/>
    </source>
</evidence>
<proteinExistence type="predicted"/>
<feature type="region of interest" description="Disordered" evidence="1">
    <location>
        <begin position="210"/>
        <end position="242"/>
    </location>
</feature>
<evidence type="ECO:0000313" key="3">
    <source>
        <dbReference type="EMBL" id="KAJ7364659.1"/>
    </source>
</evidence>
<comment type="caution">
    <text evidence="3">The sequence shown here is derived from an EMBL/GenBank/DDBJ whole genome shotgun (WGS) entry which is preliminary data.</text>
</comment>
<sequence>MVSSNRSLIFAVLFSYDRSTFACFIPPTTTIAGSFSTVYPTSNDPATSSSSGTSTSSSITTLLSSTPSLSSIPPPTQSHTSPPTSQFATIIDNPLILAGLILLIISLTILFGVLCRVRRTRRRWRNLVQRPLPPRPPPPDAYMLRSTRSLSINNVALSSLGAPTPPRVPSPVLSFSAQSLSSGSPSSDIGQVQRDVRGLSFQVGPGIAISRPASRSSLGTTKTRRTSSSKTRRTMSIQVGNGGHPRRYGVLYDSEVGRWRDLVGKVESRTSS</sequence>
<evidence type="ECO:0000313" key="4">
    <source>
        <dbReference type="Proteomes" id="UP001218218"/>
    </source>
</evidence>
<keyword evidence="2" id="KW-0472">Membrane</keyword>
<reference evidence="3" key="1">
    <citation type="submission" date="2023-03" db="EMBL/GenBank/DDBJ databases">
        <title>Massive genome expansion in bonnet fungi (Mycena s.s.) driven by repeated elements and novel gene families across ecological guilds.</title>
        <authorList>
            <consortium name="Lawrence Berkeley National Laboratory"/>
            <person name="Harder C.B."/>
            <person name="Miyauchi S."/>
            <person name="Viragh M."/>
            <person name="Kuo A."/>
            <person name="Thoen E."/>
            <person name="Andreopoulos B."/>
            <person name="Lu D."/>
            <person name="Skrede I."/>
            <person name="Drula E."/>
            <person name="Henrissat B."/>
            <person name="Morin E."/>
            <person name="Kohler A."/>
            <person name="Barry K."/>
            <person name="LaButti K."/>
            <person name="Morin E."/>
            <person name="Salamov A."/>
            <person name="Lipzen A."/>
            <person name="Mereny Z."/>
            <person name="Hegedus B."/>
            <person name="Baldrian P."/>
            <person name="Stursova M."/>
            <person name="Weitz H."/>
            <person name="Taylor A."/>
            <person name="Grigoriev I.V."/>
            <person name="Nagy L.G."/>
            <person name="Martin F."/>
            <person name="Kauserud H."/>
        </authorList>
    </citation>
    <scope>NUCLEOTIDE SEQUENCE</scope>
    <source>
        <strain evidence="3">CBHHK002</strain>
    </source>
</reference>
<evidence type="ECO:0008006" key="5">
    <source>
        <dbReference type="Google" id="ProtNLM"/>
    </source>
</evidence>
<feature type="compositionally biased region" description="Basic residues" evidence="1">
    <location>
        <begin position="222"/>
        <end position="233"/>
    </location>
</feature>
<dbReference type="EMBL" id="JARIHO010000003">
    <property type="protein sequence ID" value="KAJ7364659.1"/>
    <property type="molecule type" value="Genomic_DNA"/>
</dbReference>
<feature type="region of interest" description="Disordered" evidence="1">
    <location>
        <begin position="42"/>
        <end position="84"/>
    </location>
</feature>
<keyword evidence="2" id="KW-0812">Transmembrane</keyword>
<dbReference type="AlphaFoldDB" id="A0AAD7F4K7"/>
<protein>
    <recommendedName>
        <fullName evidence="5">Transmembrane protein</fullName>
    </recommendedName>
</protein>
<accession>A0AAD7F4K7</accession>
<evidence type="ECO:0000256" key="2">
    <source>
        <dbReference type="SAM" id="Phobius"/>
    </source>
</evidence>
<keyword evidence="2" id="KW-1133">Transmembrane helix</keyword>